<gene>
    <name evidence="3" type="ORF">G7Y89_g7369</name>
</gene>
<feature type="compositionally biased region" description="Basic and acidic residues" evidence="1">
    <location>
        <begin position="139"/>
        <end position="148"/>
    </location>
</feature>
<feature type="compositionally biased region" description="Polar residues" evidence="1">
    <location>
        <begin position="98"/>
        <end position="107"/>
    </location>
</feature>
<protein>
    <recommendedName>
        <fullName evidence="2">Heterokaryon incompatibility domain-containing protein</fullName>
    </recommendedName>
</protein>
<feature type="compositionally biased region" description="Polar residues" evidence="1">
    <location>
        <begin position="174"/>
        <end position="184"/>
    </location>
</feature>
<organism evidence="3 4">
    <name type="scientific">Cudoniella acicularis</name>
    <dbReference type="NCBI Taxonomy" id="354080"/>
    <lineage>
        <taxon>Eukaryota</taxon>
        <taxon>Fungi</taxon>
        <taxon>Dikarya</taxon>
        <taxon>Ascomycota</taxon>
        <taxon>Pezizomycotina</taxon>
        <taxon>Leotiomycetes</taxon>
        <taxon>Helotiales</taxon>
        <taxon>Tricladiaceae</taxon>
        <taxon>Cudoniella</taxon>
    </lineage>
</organism>
<evidence type="ECO:0000313" key="4">
    <source>
        <dbReference type="Proteomes" id="UP000566819"/>
    </source>
</evidence>
<comment type="caution">
    <text evidence="3">The sequence shown here is derived from an EMBL/GenBank/DDBJ whole genome shotgun (WGS) entry which is preliminary data.</text>
</comment>
<name>A0A8H4RJH3_9HELO</name>
<evidence type="ECO:0000256" key="1">
    <source>
        <dbReference type="SAM" id="MobiDB-lite"/>
    </source>
</evidence>
<dbReference type="InterPro" id="IPR052895">
    <property type="entry name" value="HetReg/Transcr_Mod"/>
</dbReference>
<dbReference type="AlphaFoldDB" id="A0A8H4RJH3"/>
<feature type="region of interest" description="Disordered" evidence="1">
    <location>
        <begin position="95"/>
        <end position="188"/>
    </location>
</feature>
<dbReference type="EMBL" id="JAAMPI010000515">
    <property type="protein sequence ID" value="KAF4630773.1"/>
    <property type="molecule type" value="Genomic_DNA"/>
</dbReference>
<evidence type="ECO:0000259" key="2">
    <source>
        <dbReference type="Pfam" id="PF06985"/>
    </source>
</evidence>
<dbReference type="PANTHER" id="PTHR24148">
    <property type="entry name" value="ANKYRIN REPEAT DOMAIN-CONTAINING PROTEIN 39 HOMOLOG-RELATED"/>
    <property type="match status" value="1"/>
</dbReference>
<feature type="compositionally biased region" description="Basic residues" evidence="1">
    <location>
        <begin position="108"/>
        <end position="118"/>
    </location>
</feature>
<dbReference type="InterPro" id="IPR010730">
    <property type="entry name" value="HET"/>
</dbReference>
<accession>A0A8H4RJH3</accession>
<dbReference type="Pfam" id="PF06985">
    <property type="entry name" value="HET"/>
    <property type="match status" value="1"/>
</dbReference>
<evidence type="ECO:0000313" key="3">
    <source>
        <dbReference type="EMBL" id="KAF4630773.1"/>
    </source>
</evidence>
<proteinExistence type="predicted"/>
<sequence length="903" mass="101928">MAYAFRRPFSPMRLFDQHAIGSAEESFLGSVAWAKFYSNCLQPATCNLQKYDAAALGGKEICKCKGTERDSILYTNFINCLAAHRSIFDTHHNARATAISSRKPTLQRSRKPKPKPKPKPFSLRSRDGPGSSRNPHRLGHSEEPDRALLDMGNATTADQAETDRSEQKQDQKQKQTSHLDTSTGHVDREMKSAGFKCSKKGRFHYNPLPSNDLRVLRLLNLLPAPTLDEPLICTLDFAASLPQDNHEGEEKDDDDTTEFVHVNYEALSYTWGSTSSTGTITLNGCPFEVTKNLEAALRHLREQDALRTLWVDAICIDQENVEERCREVARMSSIYYHARRVVVWLGEGSPDSDAAMNFATQIYEKFAEHPVFGHIDEVAMNCAAALWAPPGDSDAAMNFRTGINQLIAEFNPTGSTDMDSEEEEEDENRFDWMEPTTRMGVVHNLVKKKHISSWLSLQRFFSRPWWGRAWIFQEVAVAKRIVVYCGCISKPWIVINLAAQVASDTYHSIHILVNGWWRVFRKPYTWPGSNCDLILQLVHSREERVQQDYRNTLTRSHVPISLSINSVHMVALDYLWQISGAREITVDYSLPAMTVFKSTVKAYVNTFGWLNIICHSHYAPWYPPDHPSWVPEWTRPPRTSVFIERPLNFHHTVDRIPMRVSFSSDLSELTVEGVVLGSITKTALEFDLIPGLMKWRARAPSSSQQAAAAAATTTTETQIDIGEQAVKAPEPLAWEFKKAFQTIIAPVFMAHSHFGLTSNRLALFLEALTISYLPPSASKNHPKYRAKPDRVPLSRRAELDDFYTNVRGHLVGRTIFSTTSCPTTLPWSSSNPRLVGIAHEFVQTGDILCLIKGCDALVVLRELKGGNWKGREVYMFLGEAYVPGVNRSEAIGEQLSWKDIVLV</sequence>
<feature type="domain" description="Heterokaryon incompatibility" evidence="2">
    <location>
        <begin position="264"/>
        <end position="474"/>
    </location>
</feature>
<feature type="compositionally biased region" description="Basic and acidic residues" evidence="1">
    <location>
        <begin position="161"/>
        <end position="173"/>
    </location>
</feature>
<dbReference type="PANTHER" id="PTHR24148:SF73">
    <property type="entry name" value="HET DOMAIN PROTEIN (AFU_ORTHOLOGUE AFUA_8G01020)"/>
    <property type="match status" value="1"/>
</dbReference>
<reference evidence="3 4" key="1">
    <citation type="submission" date="2020-03" db="EMBL/GenBank/DDBJ databases">
        <title>Draft Genome Sequence of Cudoniella acicularis.</title>
        <authorList>
            <person name="Buettner E."/>
            <person name="Kellner H."/>
        </authorList>
    </citation>
    <scope>NUCLEOTIDE SEQUENCE [LARGE SCALE GENOMIC DNA]</scope>
    <source>
        <strain evidence="3 4">DSM 108380</strain>
    </source>
</reference>
<dbReference type="OrthoDB" id="4850726at2759"/>
<keyword evidence="4" id="KW-1185">Reference proteome</keyword>
<dbReference type="Proteomes" id="UP000566819">
    <property type="component" value="Unassembled WGS sequence"/>
</dbReference>